<reference evidence="1 2" key="1">
    <citation type="journal article" date="2023" name="Plants (Basel)">
        <title>Bridging the Gap: Combining Genomics and Transcriptomics Approaches to Understand Stylosanthes scabra, an Orphan Legume from the Brazilian Caatinga.</title>
        <authorList>
            <person name="Ferreira-Neto J.R.C."/>
            <person name="da Silva M.D."/>
            <person name="Binneck E."/>
            <person name="de Melo N.F."/>
            <person name="da Silva R.H."/>
            <person name="de Melo A.L.T.M."/>
            <person name="Pandolfi V."/>
            <person name="Bustamante F.O."/>
            <person name="Brasileiro-Vidal A.C."/>
            <person name="Benko-Iseppon A.M."/>
        </authorList>
    </citation>
    <scope>NUCLEOTIDE SEQUENCE [LARGE SCALE GENOMIC DNA]</scope>
    <source>
        <tissue evidence="1">Leaves</tissue>
    </source>
</reference>
<organism evidence="1 2">
    <name type="scientific">Stylosanthes scabra</name>
    <dbReference type="NCBI Taxonomy" id="79078"/>
    <lineage>
        <taxon>Eukaryota</taxon>
        <taxon>Viridiplantae</taxon>
        <taxon>Streptophyta</taxon>
        <taxon>Embryophyta</taxon>
        <taxon>Tracheophyta</taxon>
        <taxon>Spermatophyta</taxon>
        <taxon>Magnoliopsida</taxon>
        <taxon>eudicotyledons</taxon>
        <taxon>Gunneridae</taxon>
        <taxon>Pentapetalae</taxon>
        <taxon>rosids</taxon>
        <taxon>fabids</taxon>
        <taxon>Fabales</taxon>
        <taxon>Fabaceae</taxon>
        <taxon>Papilionoideae</taxon>
        <taxon>50 kb inversion clade</taxon>
        <taxon>dalbergioids sensu lato</taxon>
        <taxon>Dalbergieae</taxon>
        <taxon>Pterocarpus clade</taxon>
        <taxon>Stylosanthes</taxon>
    </lineage>
</organism>
<accession>A0ABU6ZPY1</accession>
<sequence length="97" mass="10602">MDFSATSKENFYESAETIAAAVEGDDNYIELLKGSLDVGIDAVEVGEVDPANVGENRVEEGSNLVEQEVEYGWPSGCSTLTCGMVTWRRHELYHVIG</sequence>
<evidence type="ECO:0000313" key="1">
    <source>
        <dbReference type="EMBL" id="MED6224068.1"/>
    </source>
</evidence>
<dbReference type="EMBL" id="JASCZI010273020">
    <property type="protein sequence ID" value="MED6224068.1"/>
    <property type="molecule type" value="Genomic_DNA"/>
</dbReference>
<dbReference type="Proteomes" id="UP001341840">
    <property type="component" value="Unassembled WGS sequence"/>
</dbReference>
<evidence type="ECO:0000313" key="2">
    <source>
        <dbReference type="Proteomes" id="UP001341840"/>
    </source>
</evidence>
<protein>
    <submittedName>
        <fullName evidence="1">Uncharacterized protein</fullName>
    </submittedName>
</protein>
<proteinExistence type="predicted"/>
<gene>
    <name evidence="1" type="ORF">PIB30_080183</name>
</gene>
<keyword evidence="2" id="KW-1185">Reference proteome</keyword>
<comment type="caution">
    <text evidence="1">The sequence shown here is derived from an EMBL/GenBank/DDBJ whole genome shotgun (WGS) entry which is preliminary data.</text>
</comment>
<name>A0ABU6ZPY1_9FABA</name>